<dbReference type="Proteomes" id="UP001159427">
    <property type="component" value="Unassembled WGS sequence"/>
</dbReference>
<accession>A0ABN8SRQ5</accession>
<dbReference type="EMBL" id="CALNXI010003739">
    <property type="protein sequence ID" value="CAH3194170.1"/>
    <property type="molecule type" value="Genomic_DNA"/>
</dbReference>
<organism evidence="1 2">
    <name type="scientific">Porites evermanni</name>
    <dbReference type="NCBI Taxonomy" id="104178"/>
    <lineage>
        <taxon>Eukaryota</taxon>
        <taxon>Metazoa</taxon>
        <taxon>Cnidaria</taxon>
        <taxon>Anthozoa</taxon>
        <taxon>Hexacorallia</taxon>
        <taxon>Scleractinia</taxon>
        <taxon>Fungiina</taxon>
        <taxon>Poritidae</taxon>
        <taxon>Porites</taxon>
    </lineage>
</organism>
<comment type="caution">
    <text evidence="1">The sequence shown here is derived from an EMBL/GenBank/DDBJ whole genome shotgun (WGS) entry which is preliminary data.</text>
</comment>
<gene>
    <name evidence="1" type="ORF">PEVE_00027278</name>
</gene>
<evidence type="ECO:0000313" key="1">
    <source>
        <dbReference type="EMBL" id="CAH3194170.1"/>
    </source>
</evidence>
<protein>
    <submittedName>
        <fullName evidence="1">Uncharacterized protein</fullName>
    </submittedName>
</protein>
<proteinExistence type="predicted"/>
<keyword evidence="2" id="KW-1185">Reference proteome</keyword>
<name>A0ABN8SRQ5_9CNID</name>
<evidence type="ECO:0000313" key="2">
    <source>
        <dbReference type="Proteomes" id="UP001159427"/>
    </source>
</evidence>
<reference evidence="1 2" key="1">
    <citation type="submission" date="2022-05" db="EMBL/GenBank/DDBJ databases">
        <authorList>
            <consortium name="Genoscope - CEA"/>
            <person name="William W."/>
        </authorList>
    </citation>
    <scope>NUCLEOTIDE SEQUENCE [LARGE SCALE GENOMIC DNA]</scope>
</reference>
<sequence>MGCRPVSSRLITIRLRASPFNITIIQAYAPTSDYDDDTVENFYDHLQEEAFHVECKNRKDKKFQGADIGSDHDLVMMSFRLRLKKIKMQGPTRIKFDLEKLKDPQVADAFQAMIGGKFAPLILLDADDTEVGTLVNSFNKALTESAGEIVGKRRAVKRPWVTTSVLDLCDERRALKKERHETAEGARKYRAINQEIKKSIKKAKESWIDAQCQDIEDHIRKNDTKKAYQLVKTLTSTKQGKTITIQDKDGNCPTETNDMLNGWTEYCARL</sequence>